<feature type="domain" description="Anti sigma-E protein RseA N-terminal" evidence="1">
    <location>
        <begin position="9"/>
        <end position="81"/>
    </location>
</feature>
<dbReference type="PANTHER" id="PTHR38104">
    <property type="match status" value="1"/>
</dbReference>
<dbReference type="EMBL" id="BAABFU010000002">
    <property type="protein sequence ID" value="GAA4349979.1"/>
    <property type="molecule type" value="Genomic_DNA"/>
</dbReference>
<comment type="caution">
    <text evidence="2">The sequence shown here is derived from an EMBL/GenBank/DDBJ whole genome shotgun (WGS) entry which is preliminary data.</text>
</comment>
<sequence>MSNRKHFDKEIVSAWVDGRADLQDQEPSLEQGSESMAVWARYHMIGQVMREEAQHLDLDISSSVSRAIANEETHSVSPREAAPQDNVIPFPSRVWKQAGGFAIAASVAIVALFSVSNTQLGDVNAVPANFAATTTSAENASEAGVDLSHQVAASTADRQELQTMHNMFLKHEALTRQITGTSSLPTVRVVSNQKVIPVQVPMRAKDDAQQDKSEQE</sequence>
<dbReference type="Gene3D" id="1.10.10.880">
    <property type="entry name" value="Anti sigma-E protein RseA, N-terminal domain"/>
    <property type="match status" value="1"/>
</dbReference>
<evidence type="ECO:0000259" key="1">
    <source>
        <dbReference type="Pfam" id="PF03872"/>
    </source>
</evidence>
<dbReference type="CDD" id="cd16328">
    <property type="entry name" value="RseA_N"/>
    <property type="match status" value="1"/>
</dbReference>
<dbReference type="RefSeq" id="WP_223578290.1">
    <property type="nucleotide sequence ID" value="NZ_BAABFU010000002.1"/>
</dbReference>
<dbReference type="InterPro" id="IPR036147">
    <property type="entry name" value="Anti-sigma_E_RseA_N_sf"/>
</dbReference>
<name>A0ABP8I2X8_9GAMM</name>
<dbReference type="InterPro" id="IPR005572">
    <property type="entry name" value="Anti-sigma_E_RseA_N"/>
</dbReference>
<dbReference type="SUPFAM" id="SSF89069">
    <property type="entry name" value="N-terminal, cytoplasmic domain of anti-sigmaE factor RseA"/>
    <property type="match status" value="1"/>
</dbReference>
<dbReference type="InterPro" id="IPR052383">
    <property type="entry name" value="Anti-sigma-E_RseA-like"/>
</dbReference>
<proteinExistence type="predicted"/>
<reference evidence="3" key="1">
    <citation type="journal article" date="2019" name="Int. J. Syst. Evol. Microbiol.">
        <title>The Global Catalogue of Microorganisms (GCM) 10K type strain sequencing project: providing services to taxonomists for standard genome sequencing and annotation.</title>
        <authorList>
            <consortium name="The Broad Institute Genomics Platform"/>
            <consortium name="The Broad Institute Genome Sequencing Center for Infectious Disease"/>
            <person name="Wu L."/>
            <person name="Ma J."/>
        </authorList>
    </citation>
    <scope>NUCLEOTIDE SEQUENCE [LARGE SCALE GENOMIC DNA]</scope>
    <source>
        <strain evidence="3">JCM 17727</strain>
    </source>
</reference>
<accession>A0ABP8I2X8</accession>
<evidence type="ECO:0000313" key="2">
    <source>
        <dbReference type="EMBL" id="GAA4349979.1"/>
    </source>
</evidence>
<evidence type="ECO:0000313" key="3">
    <source>
        <dbReference type="Proteomes" id="UP001501294"/>
    </source>
</evidence>
<dbReference type="Proteomes" id="UP001501294">
    <property type="component" value="Unassembled WGS sequence"/>
</dbReference>
<keyword evidence="3" id="KW-1185">Reference proteome</keyword>
<dbReference type="Pfam" id="PF03872">
    <property type="entry name" value="RseA_N"/>
    <property type="match status" value="1"/>
</dbReference>
<dbReference type="PANTHER" id="PTHR38104:SF1">
    <property type="entry name" value="ANTI-SIGMA-E FACTOR RSEA"/>
    <property type="match status" value="1"/>
</dbReference>
<protein>
    <submittedName>
        <fullName evidence="2">RseA family anti-sigma factor</fullName>
    </submittedName>
</protein>
<organism evidence="2 3">
    <name type="scientific">Kangiella taiwanensis</name>
    <dbReference type="NCBI Taxonomy" id="1079179"/>
    <lineage>
        <taxon>Bacteria</taxon>
        <taxon>Pseudomonadati</taxon>
        <taxon>Pseudomonadota</taxon>
        <taxon>Gammaproteobacteria</taxon>
        <taxon>Kangiellales</taxon>
        <taxon>Kangiellaceae</taxon>
        <taxon>Kangiella</taxon>
    </lineage>
</organism>
<gene>
    <name evidence="2" type="ORF">GCM10023150_15030</name>
</gene>